<dbReference type="EMBL" id="PJNE01000001">
    <property type="protein sequence ID" value="PKW26737.1"/>
    <property type="molecule type" value="Genomic_DNA"/>
</dbReference>
<proteinExistence type="predicted"/>
<evidence type="ECO:0000259" key="1">
    <source>
        <dbReference type="Pfam" id="PF09348"/>
    </source>
</evidence>
<gene>
    <name evidence="2" type="ORF">ATL31_1555</name>
</gene>
<name>A0A2N3YIQ9_9MICO</name>
<sequence length="192" mass="21069">MAARCDDAGMARPLDPPPAALTYPDVGATARDDLLHRPPAGFRAVDRWAVIGTGSALFERAGDDVQQWGMQRGAGIRIRTTTAAEGRPVAPGDEAALRIGWWPADVPVRVVYVVDEPRRRGFAYGTLPGHPESGEELFEVVLDPDGTVRAHVRAFSRPGILLSRWGAPVTHRVQEVYTRRYLRALPLSRDAR</sequence>
<keyword evidence="3" id="KW-1185">Reference proteome</keyword>
<dbReference type="PANTHER" id="PTHR34202:SF1">
    <property type="entry name" value="UPF0548 PROTEIN"/>
    <property type="match status" value="1"/>
</dbReference>
<feature type="domain" description="DUF1990" evidence="1">
    <location>
        <begin position="22"/>
        <end position="184"/>
    </location>
</feature>
<dbReference type="Proteomes" id="UP000233781">
    <property type="component" value="Unassembled WGS sequence"/>
</dbReference>
<evidence type="ECO:0000313" key="2">
    <source>
        <dbReference type="EMBL" id="PKW26737.1"/>
    </source>
</evidence>
<dbReference type="InterPro" id="IPR014457">
    <property type="entry name" value="UCP010260"/>
</dbReference>
<dbReference type="AlphaFoldDB" id="A0A2N3YIQ9"/>
<evidence type="ECO:0000313" key="3">
    <source>
        <dbReference type="Proteomes" id="UP000233781"/>
    </source>
</evidence>
<reference evidence="2 3" key="1">
    <citation type="submission" date="2017-12" db="EMBL/GenBank/DDBJ databases">
        <title>Sequencing the genomes of 1000 Actinobacteria strains.</title>
        <authorList>
            <person name="Klenk H.-P."/>
        </authorList>
    </citation>
    <scope>NUCLEOTIDE SEQUENCE [LARGE SCALE GENOMIC DNA]</scope>
    <source>
        <strain evidence="2 3">DSM 12806</strain>
    </source>
</reference>
<dbReference type="Pfam" id="PF09348">
    <property type="entry name" value="DUF1990"/>
    <property type="match status" value="1"/>
</dbReference>
<accession>A0A2N3YIQ9</accession>
<organism evidence="2 3">
    <name type="scientific">Phycicoccus duodecadis</name>
    <dbReference type="NCBI Taxonomy" id="173053"/>
    <lineage>
        <taxon>Bacteria</taxon>
        <taxon>Bacillati</taxon>
        <taxon>Actinomycetota</taxon>
        <taxon>Actinomycetes</taxon>
        <taxon>Micrococcales</taxon>
        <taxon>Intrasporangiaceae</taxon>
        <taxon>Phycicoccus</taxon>
    </lineage>
</organism>
<dbReference type="PIRSF" id="PIRSF010260">
    <property type="entry name" value="UCP010260"/>
    <property type="match status" value="1"/>
</dbReference>
<comment type="caution">
    <text evidence="2">The sequence shown here is derived from an EMBL/GenBank/DDBJ whole genome shotgun (WGS) entry which is preliminary data.</text>
</comment>
<dbReference type="InterPro" id="IPR018960">
    <property type="entry name" value="DUF1990"/>
</dbReference>
<dbReference type="PANTHER" id="PTHR34202">
    <property type="entry name" value="UPF0548 PROTEIN"/>
    <property type="match status" value="1"/>
</dbReference>
<protein>
    <submittedName>
        <fullName evidence="2">Uncharacterized protein (UPF0548 family)</fullName>
    </submittedName>
</protein>